<keyword evidence="1" id="KW-0812">Transmembrane</keyword>
<accession>A0A9D1Z0F5</accession>
<keyword evidence="1" id="KW-0472">Membrane</keyword>
<feature type="transmembrane region" description="Helical" evidence="1">
    <location>
        <begin position="194"/>
        <end position="215"/>
    </location>
</feature>
<keyword evidence="1" id="KW-1133">Transmembrane helix</keyword>
<feature type="transmembrane region" description="Helical" evidence="1">
    <location>
        <begin position="61"/>
        <end position="80"/>
    </location>
</feature>
<evidence type="ECO:0000313" key="2">
    <source>
        <dbReference type="EMBL" id="HIY68661.1"/>
    </source>
</evidence>
<feature type="transmembrane region" description="Helical" evidence="1">
    <location>
        <begin position="101"/>
        <end position="124"/>
    </location>
</feature>
<dbReference type="EMBL" id="DXDA01000036">
    <property type="protein sequence ID" value="HIY68661.1"/>
    <property type="molecule type" value="Genomic_DNA"/>
</dbReference>
<feature type="transmembrane region" description="Helical" evidence="1">
    <location>
        <begin position="169"/>
        <end position="188"/>
    </location>
</feature>
<reference evidence="2" key="2">
    <citation type="submission" date="2021-04" db="EMBL/GenBank/DDBJ databases">
        <authorList>
            <person name="Gilroy R."/>
        </authorList>
    </citation>
    <scope>NUCLEOTIDE SEQUENCE</scope>
    <source>
        <strain evidence="2">5134</strain>
    </source>
</reference>
<dbReference type="Proteomes" id="UP000886844">
    <property type="component" value="Unassembled WGS sequence"/>
</dbReference>
<feature type="transmembrane region" description="Helical" evidence="1">
    <location>
        <begin position="144"/>
        <end position="162"/>
    </location>
</feature>
<name>A0A9D1Z0F5_9BACT</name>
<reference evidence="2" key="1">
    <citation type="journal article" date="2021" name="PeerJ">
        <title>Extensive microbial diversity within the chicken gut microbiome revealed by metagenomics and culture.</title>
        <authorList>
            <person name="Gilroy R."/>
            <person name="Ravi A."/>
            <person name="Getino M."/>
            <person name="Pursley I."/>
            <person name="Horton D.L."/>
            <person name="Alikhan N.F."/>
            <person name="Baker D."/>
            <person name="Gharbi K."/>
            <person name="Hall N."/>
            <person name="Watson M."/>
            <person name="Adriaenssens E.M."/>
            <person name="Foster-Nyarko E."/>
            <person name="Jarju S."/>
            <person name="Secka A."/>
            <person name="Antonio M."/>
            <person name="Oren A."/>
            <person name="Chaudhuri R.R."/>
            <person name="La Ragione R."/>
            <person name="Hildebrand F."/>
            <person name="Pallen M.J."/>
        </authorList>
    </citation>
    <scope>NUCLEOTIDE SEQUENCE</scope>
    <source>
        <strain evidence="2">5134</strain>
    </source>
</reference>
<dbReference type="AlphaFoldDB" id="A0A9D1Z0F5"/>
<gene>
    <name evidence="2" type="ORF">H9828_04515</name>
</gene>
<feature type="transmembrane region" description="Helical" evidence="1">
    <location>
        <begin position="15"/>
        <end position="33"/>
    </location>
</feature>
<evidence type="ECO:0000313" key="3">
    <source>
        <dbReference type="Proteomes" id="UP000886844"/>
    </source>
</evidence>
<protein>
    <submittedName>
        <fullName evidence="2">Uncharacterized protein</fullName>
    </submittedName>
</protein>
<organism evidence="2 3">
    <name type="scientific">Candidatus Alistipes intestinigallinarum</name>
    <dbReference type="NCBI Taxonomy" id="2838440"/>
    <lineage>
        <taxon>Bacteria</taxon>
        <taxon>Pseudomonadati</taxon>
        <taxon>Bacteroidota</taxon>
        <taxon>Bacteroidia</taxon>
        <taxon>Bacteroidales</taxon>
        <taxon>Rikenellaceae</taxon>
        <taxon>Alistipes</taxon>
    </lineage>
</organism>
<evidence type="ECO:0000256" key="1">
    <source>
        <dbReference type="SAM" id="Phobius"/>
    </source>
</evidence>
<proteinExistence type="predicted"/>
<comment type="caution">
    <text evidence="2">The sequence shown here is derived from an EMBL/GenBank/DDBJ whole genome shotgun (WGS) entry which is preliminary data.</text>
</comment>
<sequence>MWKALLYKEWIKSRWYLLLALVVTLGFAAYALLKLHRAVALMGADHIWEVMVTRQAVFIDPMQYVPLLAGLALAAVQYLPEMHRKCLKLTLHLPLPALTTLGVMLAFGVAALAVLFGLGIALLAAGARPVLAPELVGNILHTALPWYLAGVAGYLLGAWTILEPTWKRRLLYLLMSVLLLRLFFLAPVPRAYGGFLPVLALLSLCAAALSWLSVVRFMGGRQD</sequence>